<accession>A0AAJ0BUT7</accession>
<evidence type="ECO:0000313" key="3">
    <source>
        <dbReference type="Proteomes" id="UP001244011"/>
    </source>
</evidence>
<reference evidence="2" key="1">
    <citation type="submission" date="2023-06" db="EMBL/GenBank/DDBJ databases">
        <title>Genome-scale phylogeny and comparative genomics of the fungal order Sordariales.</title>
        <authorList>
            <consortium name="Lawrence Berkeley National Laboratory"/>
            <person name="Hensen N."/>
            <person name="Bonometti L."/>
            <person name="Westerberg I."/>
            <person name="Brannstrom I.O."/>
            <person name="Guillou S."/>
            <person name="Cros-Aarteil S."/>
            <person name="Calhoun S."/>
            <person name="Haridas S."/>
            <person name="Kuo A."/>
            <person name="Mondo S."/>
            <person name="Pangilinan J."/>
            <person name="Riley R."/>
            <person name="Labutti K."/>
            <person name="Andreopoulos B."/>
            <person name="Lipzen A."/>
            <person name="Chen C."/>
            <person name="Yanf M."/>
            <person name="Daum C."/>
            <person name="Ng V."/>
            <person name="Clum A."/>
            <person name="Steindorff A."/>
            <person name="Ohm R."/>
            <person name="Martin F."/>
            <person name="Silar P."/>
            <person name="Natvig D."/>
            <person name="Lalanne C."/>
            <person name="Gautier V."/>
            <person name="Ament-Velasquez S.L."/>
            <person name="Kruys A."/>
            <person name="Hutchinson M.I."/>
            <person name="Powell A.J."/>
            <person name="Barry K."/>
            <person name="Miller A.N."/>
            <person name="Grigoriev I.V."/>
            <person name="Debuchy R."/>
            <person name="Gladieux P."/>
            <person name="Thoren M.H."/>
            <person name="Johannesson H."/>
        </authorList>
    </citation>
    <scope>NUCLEOTIDE SEQUENCE</scope>
    <source>
        <strain evidence="2">8032-3</strain>
    </source>
</reference>
<proteinExistence type="predicted"/>
<gene>
    <name evidence="2" type="ORF">QBC33DRAFT_562779</name>
</gene>
<feature type="region of interest" description="Disordered" evidence="1">
    <location>
        <begin position="283"/>
        <end position="310"/>
    </location>
</feature>
<comment type="caution">
    <text evidence="2">The sequence shown here is derived from an EMBL/GenBank/DDBJ whole genome shotgun (WGS) entry which is preliminary data.</text>
</comment>
<dbReference type="AlphaFoldDB" id="A0AAJ0BUT7"/>
<protein>
    <submittedName>
        <fullName evidence="2">Uncharacterized protein</fullName>
    </submittedName>
</protein>
<sequence length="420" mass="48742">MEHLNSYEDLSSFIRVTHETWHAFWARRLSILLFLVPRIVGDPYIGRAMALLRVAELTNENPGSVTPFKIMHHADLYEKGAFRPLAGDEGLRLRRLDMMMDGVVDRYRVRGDAEISRCKSPTMREYEQSIKRMFYLFELFTVALRFRPGFPLVFHHDEVRKGTVVMGRQWNANPLGKIYNYVFYTYREVLDGVDRRISKTIIDMQYENVQGKRRVSHHHHHQQQQRQRRQPLAILDQQHQQQQPPNEPHPVDDTEPLDVLQQQQQLPNEPHPADDTEPLDVLQQQQQPPNVPHPADDDTEPPPPEHSILPSFERETFITVLVAFGLEAMHEILSWDGDRVLAFIRHNYMPIMACIHDLIPPPTFPWPAGTHTTMVNDLTWHDPPLTWGQIARLRAKFGVLRSRVCDSVTMPTSVAIPVVG</sequence>
<dbReference type="EMBL" id="MU839027">
    <property type="protein sequence ID" value="KAK1763447.1"/>
    <property type="molecule type" value="Genomic_DNA"/>
</dbReference>
<evidence type="ECO:0000256" key="1">
    <source>
        <dbReference type="SAM" id="MobiDB-lite"/>
    </source>
</evidence>
<evidence type="ECO:0000313" key="2">
    <source>
        <dbReference type="EMBL" id="KAK1763447.1"/>
    </source>
</evidence>
<keyword evidence="3" id="KW-1185">Reference proteome</keyword>
<dbReference type="Proteomes" id="UP001244011">
    <property type="component" value="Unassembled WGS sequence"/>
</dbReference>
<organism evidence="2 3">
    <name type="scientific">Phialemonium atrogriseum</name>
    <dbReference type="NCBI Taxonomy" id="1093897"/>
    <lineage>
        <taxon>Eukaryota</taxon>
        <taxon>Fungi</taxon>
        <taxon>Dikarya</taxon>
        <taxon>Ascomycota</taxon>
        <taxon>Pezizomycotina</taxon>
        <taxon>Sordariomycetes</taxon>
        <taxon>Sordariomycetidae</taxon>
        <taxon>Cephalothecales</taxon>
        <taxon>Cephalothecaceae</taxon>
        <taxon>Phialemonium</taxon>
    </lineage>
</organism>
<dbReference type="GeneID" id="85313421"/>
<name>A0AAJ0BUT7_9PEZI</name>
<dbReference type="RefSeq" id="XP_060279660.1">
    <property type="nucleotide sequence ID" value="XM_060430234.1"/>
</dbReference>